<name>A0A8S9NQY4_BRACR</name>
<dbReference type="Proteomes" id="UP000712600">
    <property type="component" value="Unassembled WGS sequence"/>
</dbReference>
<sequence length="179" mass="20490">MICFEHGDRYVDQQTNGTIIISSDTEIRELLVSGRIFITRISKVEYPIHRLHQASPSKFHRTFPSSSSSSNLFTVVVFIEHFRRRLHQALPSSSSSSLAAVVFIADCPRSVLLRSIVSIKLRRRDFIEPFHCRRLHRTFPSSSSSSNISVVVFIKLCRHRLHRALPPSSSLLTVRKVFC</sequence>
<organism evidence="1 2">
    <name type="scientific">Brassica cretica</name>
    <name type="common">Mustard</name>
    <dbReference type="NCBI Taxonomy" id="69181"/>
    <lineage>
        <taxon>Eukaryota</taxon>
        <taxon>Viridiplantae</taxon>
        <taxon>Streptophyta</taxon>
        <taxon>Embryophyta</taxon>
        <taxon>Tracheophyta</taxon>
        <taxon>Spermatophyta</taxon>
        <taxon>Magnoliopsida</taxon>
        <taxon>eudicotyledons</taxon>
        <taxon>Gunneridae</taxon>
        <taxon>Pentapetalae</taxon>
        <taxon>rosids</taxon>
        <taxon>malvids</taxon>
        <taxon>Brassicales</taxon>
        <taxon>Brassicaceae</taxon>
        <taxon>Brassiceae</taxon>
        <taxon>Brassica</taxon>
    </lineage>
</organism>
<comment type="caution">
    <text evidence="1">The sequence shown here is derived from an EMBL/GenBank/DDBJ whole genome shotgun (WGS) entry which is preliminary data.</text>
</comment>
<evidence type="ECO:0000313" key="1">
    <source>
        <dbReference type="EMBL" id="KAF3503499.1"/>
    </source>
</evidence>
<evidence type="ECO:0000313" key="2">
    <source>
        <dbReference type="Proteomes" id="UP000712600"/>
    </source>
</evidence>
<protein>
    <submittedName>
        <fullName evidence="1">Uncharacterized protein</fullName>
    </submittedName>
</protein>
<dbReference type="AlphaFoldDB" id="A0A8S9NQY4"/>
<reference evidence="1" key="1">
    <citation type="submission" date="2019-12" db="EMBL/GenBank/DDBJ databases">
        <title>Genome sequencing and annotation of Brassica cretica.</title>
        <authorList>
            <person name="Studholme D.J."/>
            <person name="Sarris P."/>
        </authorList>
    </citation>
    <scope>NUCLEOTIDE SEQUENCE</scope>
    <source>
        <strain evidence="1">PFS-109/04</strain>
        <tissue evidence="1">Leaf</tissue>
    </source>
</reference>
<dbReference type="EMBL" id="QGKX02001621">
    <property type="protein sequence ID" value="KAF3503499.1"/>
    <property type="molecule type" value="Genomic_DNA"/>
</dbReference>
<gene>
    <name evidence="1" type="ORF">F2Q69_00045121</name>
</gene>
<accession>A0A8S9NQY4</accession>
<proteinExistence type="predicted"/>